<dbReference type="PROSITE" id="PS51257">
    <property type="entry name" value="PROKAR_LIPOPROTEIN"/>
    <property type="match status" value="1"/>
</dbReference>
<proteinExistence type="predicted"/>
<gene>
    <name evidence="1" type="ORF">GMA8713_00682</name>
</gene>
<accession>A0A128EVU5</accession>
<sequence length="131" mass="14741">MKFKKYLVLLAMGFALVGCNRVQPIKEVVNAPVAFNIPSASVKQAILESGIDRGWIMTETIPGLIRGELFVRSHRAIVDISYSDKSYSINYVDSENLMESDGKIHRNYNRWINNLDVDIRKKLAILAAASQ</sequence>
<keyword evidence="2" id="KW-1185">Reference proteome</keyword>
<dbReference type="AlphaFoldDB" id="A0A128EVU5"/>
<name>A0A128EVU5_9GAMM</name>
<dbReference type="OrthoDB" id="9815328at2"/>
<dbReference type="EMBL" id="FIZY01000004">
    <property type="protein sequence ID" value="CZF78708.1"/>
    <property type="molecule type" value="Genomic_DNA"/>
</dbReference>
<reference evidence="2" key="1">
    <citation type="submission" date="2016-02" db="EMBL/GenBank/DDBJ databases">
        <authorList>
            <person name="Rodrigo-Torres Lidia"/>
            <person name="Arahal R.David."/>
        </authorList>
    </citation>
    <scope>NUCLEOTIDE SEQUENCE [LARGE SCALE GENOMIC DNA]</scope>
    <source>
        <strain evidence="2">CECT 8713</strain>
    </source>
</reference>
<evidence type="ECO:0008006" key="3">
    <source>
        <dbReference type="Google" id="ProtNLM"/>
    </source>
</evidence>
<evidence type="ECO:0000313" key="2">
    <source>
        <dbReference type="Proteomes" id="UP000073601"/>
    </source>
</evidence>
<organism evidence="1 2">
    <name type="scientific">Grimontia marina</name>
    <dbReference type="NCBI Taxonomy" id="646534"/>
    <lineage>
        <taxon>Bacteria</taxon>
        <taxon>Pseudomonadati</taxon>
        <taxon>Pseudomonadota</taxon>
        <taxon>Gammaproteobacteria</taxon>
        <taxon>Vibrionales</taxon>
        <taxon>Vibrionaceae</taxon>
        <taxon>Grimontia</taxon>
    </lineage>
</organism>
<evidence type="ECO:0000313" key="1">
    <source>
        <dbReference type="EMBL" id="CZF78708.1"/>
    </source>
</evidence>
<protein>
    <recommendedName>
        <fullName evidence="3">Lipoprotein</fullName>
    </recommendedName>
</protein>
<dbReference type="Proteomes" id="UP000073601">
    <property type="component" value="Unassembled WGS sequence"/>
</dbReference>